<sequence length="486" mass="51183">MTTSPEQGASPLPPTMAGEELARLVVERPDLGAQVALHPHAYEGLLDWLARYGDASAQEAVSRRRTPPPPPPAPDISAAGRVLHENPSTEAPVAPPHHPSTSRRPRSLVIGLIAAGVVSVLIGGAAVVWVAMRPSGASSPTAAVERTLDAVAARDMLDLFASLAPSETTGLIDVYHSVREASLGEANYGDLLDALAASVTITTTALEFEERELADGVVRVSVVAGAVTVAADAEELADALRAFSDPLTASGMEASGYRSDDIAATLDGTRAALASGIAEMLPQTWDIGTLRQEWAGGVGGVWPYSLVTVEETGWYVSPLLTLADGYAAAALGLERDRIVGGRVPEPHVATDPDGALRSFLDGLSAFVRTGDTESLARTLPLPERRLVAVYGAVVLPSHSELRFGDARAEWARDGDRASAPIERVEGTYQGYAEFDTTTFRLEGGASICRRVTGRAPQAARRRGLRLARLASIGRRPWRCARTAAGS</sequence>
<feature type="region of interest" description="Disordered" evidence="1">
    <location>
        <begin position="1"/>
        <end position="20"/>
    </location>
</feature>
<name>A0A917MLP4_9MICO</name>
<feature type="domain" description="Leucine rich repeat variant" evidence="3">
    <location>
        <begin position="14"/>
        <end position="64"/>
    </location>
</feature>
<accession>A0A917MLP4</accession>
<keyword evidence="2" id="KW-0812">Transmembrane</keyword>
<feature type="transmembrane region" description="Helical" evidence="2">
    <location>
        <begin position="108"/>
        <end position="132"/>
    </location>
</feature>
<dbReference type="EMBL" id="BMJY01000005">
    <property type="protein sequence ID" value="GGH42203.1"/>
    <property type="molecule type" value="Genomic_DNA"/>
</dbReference>
<keyword evidence="2" id="KW-1133">Transmembrane helix</keyword>
<protein>
    <recommendedName>
        <fullName evidence="3">Leucine rich repeat variant domain-containing protein</fullName>
    </recommendedName>
</protein>
<reference evidence="4" key="2">
    <citation type="submission" date="2020-09" db="EMBL/GenBank/DDBJ databases">
        <authorList>
            <person name="Sun Q."/>
            <person name="Zhou Y."/>
        </authorList>
    </citation>
    <scope>NUCLEOTIDE SEQUENCE</scope>
    <source>
        <strain evidence="4">CGMCC 1.15794</strain>
    </source>
</reference>
<evidence type="ECO:0000313" key="4">
    <source>
        <dbReference type="EMBL" id="GGH42203.1"/>
    </source>
</evidence>
<organism evidence="4 5">
    <name type="scientific">Microbacterium album</name>
    <dbReference type="NCBI Taxonomy" id="2053191"/>
    <lineage>
        <taxon>Bacteria</taxon>
        <taxon>Bacillati</taxon>
        <taxon>Actinomycetota</taxon>
        <taxon>Actinomycetes</taxon>
        <taxon>Micrococcales</taxon>
        <taxon>Microbacteriaceae</taxon>
        <taxon>Microbacterium</taxon>
    </lineage>
</organism>
<evidence type="ECO:0000259" key="3">
    <source>
        <dbReference type="Pfam" id="PF25591"/>
    </source>
</evidence>
<evidence type="ECO:0000256" key="1">
    <source>
        <dbReference type="SAM" id="MobiDB-lite"/>
    </source>
</evidence>
<reference evidence="4" key="1">
    <citation type="journal article" date="2014" name="Int. J. Syst. Evol. Microbiol.">
        <title>Complete genome sequence of Corynebacterium casei LMG S-19264T (=DSM 44701T), isolated from a smear-ripened cheese.</title>
        <authorList>
            <consortium name="US DOE Joint Genome Institute (JGI-PGF)"/>
            <person name="Walter F."/>
            <person name="Albersmeier A."/>
            <person name="Kalinowski J."/>
            <person name="Ruckert C."/>
        </authorList>
    </citation>
    <scope>NUCLEOTIDE SEQUENCE</scope>
    <source>
        <strain evidence="4">CGMCC 1.15794</strain>
    </source>
</reference>
<dbReference type="Pfam" id="PF25591">
    <property type="entry name" value="LRV_2"/>
    <property type="match status" value="1"/>
</dbReference>
<keyword evidence="5" id="KW-1185">Reference proteome</keyword>
<feature type="region of interest" description="Disordered" evidence="1">
    <location>
        <begin position="59"/>
        <end position="79"/>
    </location>
</feature>
<evidence type="ECO:0000313" key="5">
    <source>
        <dbReference type="Proteomes" id="UP000657592"/>
    </source>
</evidence>
<dbReference type="RefSeq" id="WP_188755681.1">
    <property type="nucleotide sequence ID" value="NZ_BMJY01000005.1"/>
</dbReference>
<dbReference type="Proteomes" id="UP000657592">
    <property type="component" value="Unassembled WGS sequence"/>
</dbReference>
<comment type="caution">
    <text evidence="4">The sequence shown here is derived from an EMBL/GenBank/DDBJ whole genome shotgun (WGS) entry which is preliminary data.</text>
</comment>
<dbReference type="AlphaFoldDB" id="A0A917MLP4"/>
<dbReference type="InterPro" id="IPR057893">
    <property type="entry name" value="LRV_2"/>
</dbReference>
<proteinExistence type="predicted"/>
<keyword evidence="2" id="KW-0472">Membrane</keyword>
<evidence type="ECO:0000256" key="2">
    <source>
        <dbReference type="SAM" id="Phobius"/>
    </source>
</evidence>
<gene>
    <name evidence="4" type="ORF">GCM10010921_15270</name>
</gene>